<dbReference type="PROSITE" id="PS50227">
    <property type="entry name" value="G_PROTEIN_RECEP_F2_3"/>
    <property type="match status" value="1"/>
</dbReference>
<dbReference type="GO" id="GO:0008528">
    <property type="term" value="F:G protein-coupled peptide receptor activity"/>
    <property type="evidence" value="ECO:0007669"/>
    <property type="project" value="TreeGrafter"/>
</dbReference>
<gene>
    <name evidence="2" type="ORF">NHX12_021616</name>
</gene>
<comment type="caution">
    <text evidence="2">The sequence shown here is derived from an EMBL/GenBank/DDBJ whole genome shotgun (WGS) entry which is preliminary data.</text>
</comment>
<dbReference type="InterPro" id="IPR050332">
    <property type="entry name" value="GPCR_2"/>
</dbReference>
<dbReference type="SMART" id="SM00008">
    <property type="entry name" value="HormR"/>
    <property type="match status" value="1"/>
</dbReference>
<dbReference type="GO" id="GO:0017046">
    <property type="term" value="F:peptide hormone binding"/>
    <property type="evidence" value="ECO:0007669"/>
    <property type="project" value="TreeGrafter"/>
</dbReference>
<dbReference type="SUPFAM" id="SSF111418">
    <property type="entry name" value="Hormone receptor domain"/>
    <property type="match status" value="1"/>
</dbReference>
<protein>
    <recommendedName>
        <fullName evidence="1">G-protein coupled receptors family 2 profile 1 domain-containing protein</fullName>
    </recommendedName>
</protein>
<organism evidence="2 3">
    <name type="scientific">Muraenolepis orangiensis</name>
    <name type="common">Patagonian moray cod</name>
    <dbReference type="NCBI Taxonomy" id="630683"/>
    <lineage>
        <taxon>Eukaryota</taxon>
        <taxon>Metazoa</taxon>
        <taxon>Chordata</taxon>
        <taxon>Craniata</taxon>
        <taxon>Vertebrata</taxon>
        <taxon>Euteleostomi</taxon>
        <taxon>Actinopterygii</taxon>
        <taxon>Neopterygii</taxon>
        <taxon>Teleostei</taxon>
        <taxon>Neoteleostei</taxon>
        <taxon>Acanthomorphata</taxon>
        <taxon>Zeiogadaria</taxon>
        <taxon>Gadariae</taxon>
        <taxon>Gadiformes</taxon>
        <taxon>Muraenolepidoidei</taxon>
        <taxon>Muraenolepididae</taxon>
        <taxon>Muraenolepis</taxon>
    </lineage>
</organism>
<sequence>MWDNISCWQHAAVGDIQNQTCPPALLMLFGKNGTISRNCTDRGWSEVYPSIYSVCWSDDVDEPNKINFGLFINIIRILVQKIRCTDVGGNDKSQYR</sequence>
<evidence type="ECO:0000313" key="3">
    <source>
        <dbReference type="Proteomes" id="UP001148018"/>
    </source>
</evidence>
<keyword evidence="3" id="KW-1185">Reference proteome</keyword>
<dbReference type="OrthoDB" id="8871927at2759"/>
<dbReference type="InterPro" id="IPR001879">
    <property type="entry name" value="GPCR_2_extracellular_dom"/>
</dbReference>
<dbReference type="GO" id="GO:0007188">
    <property type="term" value="P:adenylate cyclase-modulating G protein-coupled receptor signaling pathway"/>
    <property type="evidence" value="ECO:0007669"/>
    <property type="project" value="TreeGrafter"/>
</dbReference>
<reference evidence="2" key="1">
    <citation type="submission" date="2022-07" db="EMBL/GenBank/DDBJ databases">
        <title>Chromosome-level genome of Muraenolepis orangiensis.</title>
        <authorList>
            <person name="Kim J."/>
        </authorList>
    </citation>
    <scope>NUCLEOTIDE SEQUENCE</scope>
    <source>
        <strain evidence="2">KU_S4_2022</strain>
        <tissue evidence="2">Muscle</tissue>
    </source>
</reference>
<evidence type="ECO:0000313" key="2">
    <source>
        <dbReference type="EMBL" id="KAJ3611601.1"/>
    </source>
</evidence>
<dbReference type="Gene3D" id="4.10.1240.10">
    <property type="entry name" value="GPCR, family 2, extracellular hormone receptor domain"/>
    <property type="match status" value="1"/>
</dbReference>
<feature type="domain" description="G-protein coupled receptors family 2 profile 1" evidence="1">
    <location>
        <begin position="1"/>
        <end position="59"/>
    </location>
</feature>
<dbReference type="EMBL" id="JANIIK010000037">
    <property type="protein sequence ID" value="KAJ3611601.1"/>
    <property type="molecule type" value="Genomic_DNA"/>
</dbReference>
<dbReference type="AlphaFoldDB" id="A0A9Q0EQV4"/>
<dbReference type="PANTHER" id="PTHR45620:SF22">
    <property type="entry name" value="VASOACTIVE INTESTINAL POLYPEPTIDE RECEPTOR 2"/>
    <property type="match status" value="1"/>
</dbReference>
<accession>A0A9Q0EQV4</accession>
<dbReference type="Pfam" id="PF02793">
    <property type="entry name" value="HRM"/>
    <property type="match status" value="1"/>
</dbReference>
<dbReference type="GO" id="GO:0004999">
    <property type="term" value="F:vasoactive intestinal polypeptide receptor activity"/>
    <property type="evidence" value="ECO:0007669"/>
    <property type="project" value="TreeGrafter"/>
</dbReference>
<dbReference type="PANTHER" id="PTHR45620">
    <property type="entry name" value="PDF RECEPTOR-LIKE PROTEIN-RELATED"/>
    <property type="match status" value="1"/>
</dbReference>
<proteinExistence type="predicted"/>
<name>A0A9Q0EQV4_9TELE</name>
<dbReference type="Proteomes" id="UP001148018">
    <property type="component" value="Unassembled WGS sequence"/>
</dbReference>
<evidence type="ECO:0000259" key="1">
    <source>
        <dbReference type="PROSITE" id="PS50227"/>
    </source>
</evidence>
<dbReference type="InterPro" id="IPR036445">
    <property type="entry name" value="GPCR_2_extracell_dom_sf"/>
</dbReference>
<dbReference type="GO" id="GO:0005886">
    <property type="term" value="C:plasma membrane"/>
    <property type="evidence" value="ECO:0007669"/>
    <property type="project" value="TreeGrafter"/>
</dbReference>